<evidence type="ECO:0000256" key="5">
    <source>
        <dbReference type="ARBA" id="ARBA00022989"/>
    </source>
</evidence>
<keyword evidence="8" id="KW-0407">Ion channel</keyword>
<dbReference type="GO" id="GO:0005261">
    <property type="term" value="F:monoatomic cation channel activity"/>
    <property type="evidence" value="ECO:0007669"/>
    <property type="project" value="TreeGrafter"/>
</dbReference>
<protein>
    <submittedName>
        <fullName evidence="10">Calcium homeostasis modulator family member 6</fullName>
    </submittedName>
</protein>
<evidence type="ECO:0000256" key="7">
    <source>
        <dbReference type="ARBA" id="ARBA00023136"/>
    </source>
</evidence>
<proteinExistence type="inferred from homology"/>
<dbReference type="Proteomes" id="UP000694569">
    <property type="component" value="Unplaced"/>
</dbReference>
<evidence type="ECO:0000256" key="4">
    <source>
        <dbReference type="ARBA" id="ARBA00022692"/>
    </source>
</evidence>
<sequence length="310" mass="35283">MDHFKNIFQLLKKHQTALSFGSLSLLAAVSETALSTIVYTCPCNSYNYMYGLVFLLVPALILFLLGYMLSIQLWEQVTACCNNADGEERCCLNTRVYNYLWRFIKVACVSALAPLTWIALALLKASFYECIISGLQWDYVKTRYCDLKTGCPEIFPLLPCLSSLRSSSPPVDLSKKDVEEVLSSIRAESQILGWILIAAVLLLAALCICIKRCCSPVHYQQRKFWKTYITKEQKIMDKKTKELATRFADRNVTVFLEQTQPDPFIMPTTKEWKQLSSPYSFKANMKHYSMIHKLVDGESRIPTNEASSAV</sequence>
<organism evidence="10 11">
    <name type="scientific">Leptobrachium leishanense</name>
    <name type="common">Leishan spiny toad</name>
    <dbReference type="NCBI Taxonomy" id="445787"/>
    <lineage>
        <taxon>Eukaryota</taxon>
        <taxon>Metazoa</taxon>
        <taxon>Chordata</taxon>
        <taxon>Craniata</taxon>
        <taxon>Vertebrata</taxon>
        <taxon>Euteleostomi</taxon>
        <taxon>Amphibia</taxon>
        <taxon>Batrachia</taxon>
        <taxon>Anura</taxon>
        <taxon>Pelobatoidea</taxon>
        <taxon>Megophryidae</taxon>
        <taxon>Leptobrachium</taxon>
    </lineage>
</organism>
<keyword evidence="6" id="KW-0406">Ion transport</keyword>
<accession>A0A8C5PMK0</accession>
<reference evidence="10" key="2">
    <citation type="submission" date="2025-09" db="UniProtKB">
        <authorList>
            <consortium name="Ensembl"/>
        </authorList>
    </citation>
    <scope>IDENTIFICATION</scope>
</reference>
<keyword evidence="7 9" id="KW-0472">Membrane</keyword>
<dbReference type="Ensembl" id="ENSLLET00000025899.1">
    <property type="protein sequence ID" value="ENSLLEP00000024943.1"/>
    <property type="gene ID" value="ENSLLEG00000015877.1"/>
</dbReference>
<evidence type="ECO:0000256" key="3">
    <source>
        <dbReference type="ARBA" id="ARBA00022448"/>
    </source>
</evidence>
<dbReference type="InterPro" id="IPR029569">
    <property type="entry name" value="CALHM"/>
</dbReference>
<evidence type="ECO:0000256" key="2">
    <source>
        <dbReference type="ARBA" id="ARBA00008497"/>
    </source>
</evidence>
<evidence type="ECO:0000256" key="1">
    <source>
        <dbReference type="ARBA" id="ARBA00004141"/>
    </source>
</evidence>
<dbReference type="PANTHER" id="PTHR32261:SF4">
    <property type="entry name" value="CALCIUM HOMEOSTASIS MODULATOR PROTEIN 6"/>
    <property type="match status" value="1"/>
</dbReference>
<feature type="transmembrane region" description="Helical" evidence="9">
    <location>
        <begin position="48"/>
        <end position="69"/>
    </location>
</feature>
<dbReference type="GeneTree" id="ENSGT01030000234610"/>
<comment type="similarity">
    <text evidence="2">Belongs to the CALHM family.</text>
</comment>
<comment type="subcellular location">
    <subcellularLocation>
        <location evidence="1">Membrane</location>
        <topology evidence="1">Multi-pass membrane protein</topology>
    </subcellularLocation>
</comment>
<evidence type="ECO:0000313" key="10">
    <source>
        <dbReference type="Ensembl" id="ENSLLEP00000024943.1"/>
    </source>
</evidence>
<keyword evidence="5 9" id="KW-1133">Transmembrane helix</keyword>
<evidence type="ECO:0000256" key="6">
    <source>
        <dbReference type="ARBA" id="ARBA00023065"/>
    </source>
</evidence>
<gene>
    <name evidence="10" type="primary">CALHM6</name>
</gene>
<reference evidence="10" key="1">
    <citation type="submission" date="2025-08" db="UniProtKB">
        <authorList>
            <consortium name="Ensembl"/>
        </authorList>
    </citation>
    <scope>IDENTIFICATION</scope>
</reference>
<name>A0A8C5PMK0_9ANUR</name>
<feature type="transmembrane region" description="Helical" evidence="9">
    <location>
        <begin position="191"/>
        <end position="210"/>
    </location>
</feature>
<evidence type="ECO:0000256" key="8">
    <source>
        <dbReference type="ARBA" id="ARBA00023303"/>
    </source>
</evidence>
<feature type="transmembrane region" description="Helical" evidence="9">
    <location>
        <begin position="103"/>
        <end position="123"/>
    </location>
</feature>
<keyword evidence="4 9" id="KW-0812">Transmembrane</keyword>
<dbReference type="PANTHER" id="PTHR32261">
    <property type="entry name" value="CALCIUM HOMEOSTASIS MODULATOR PROTEIN"/>
    <property type="match status" value="1"/>
</dbReference>
<keyword evidence="3" id="KW-0813">Transport</keyword>
<dbReference type="Pfam" id="PF14798">
    <property type="entry name" value="Ca_hom_mod"/>
    <property type="match status" value="1"/>
</dbReference>
<evidence type="ECO:0000256" key="9">
    <source>
        <dbReference type="SAM" id="Phobius"/>
    </source>
</evidence>
<keyword evidence="11" id="KW-1185">Reference proteome</keyword>
<dbReference type="GO" id="GO:1904669">
    <property type="term" value="P:ATP export"/>
    <property type="evidence" value="ECO:0007669"/>
    <property type="project" value="UniProtKB-ARBA"/>
</dbReference>
<dbReference type="OrthoDB" id="5962981at2759"/>
<dbReference type="GO" id="GO:0005886">
    <property type="term" value="C:plasma membrane"/>
    <property type="evidence" value="ECO:0007669"/>
    <property type="project" value="TreeGrafter"/>
</dbReference>
<evidence type="ECO:0000313" key="11">
    <source>
        <dbReference type="Proteomes" id="UP000694569"/>
    </source>
</evidence>
<dbReference type="AlphaFoldDB" id="A0A8C5PMK0"/>